<gene>
    <name evidence="5" type="ORF">A2V47_02680</name>
</gene>
<dbReference type="Pfam" id="PF00037">
    <property type="entry name" value="Fer4"/>
    <property type="match status" value="1"/>
</dbReference>
<name>A0A1F5A765_9BACT</name>
<keyword evidence="1" id="KW-0479">Metal-binding</keyword>
<dbReference type="PROSITE" id="PS00198">
    <property type="entry name" value="4FE4S_FER_1"/>
    <property type="match status" value="1"/>
</dbReference>
<evidence type="ECO:0000256" key="3">
    <source>
        <dbReference type="ARBA" id="ARBA00023014"/>
    </source>
</evidence>
<dbReference type="STRING" id="1797291.A2V47_02680"/>
<keyword evidence="3" id="KW-0411">Iron-sulfur</keyword>
<dbReference type="GO" id="GO:0051536">
    <property type="term" value="F:iron-sulfur cluster binding"/>
    <property type="evidence" value="ECO:0007669"/>
    <property type="project" value="UniProtKB-KW"/>
</dbReference>
<protein>
    <submittedName>
        <fullName evidence="5">4Fe-4S ferredoxin</fullName>
    </submittedName>
</protein>
<evidence type="ECO:0000256" key="2">
    <source>
        <dbReference type="ARBA" id="ARBA00023004"/>
    </source>
</evidence>
<dbReference type="InterPro" id="IPR017900">
    <property type="entry name" value="4Fe4S_Fe_S_CS"/>
</dbReference>
<evidence type="ECO:0000259" key="4">
    <source>
        <dbReference type="PROSITE" id="PS51379"/>
    </source>
</evidence>
<evidence type="ECO:0000256" key="1">
    <source>
        <dbReference type="ARBA" id="ARBA00022723"/>
    </source>
</evidence>
<evidence type="ECO:0000313" key="5">
    <source>
        <dbReference type="EMBL" id="OGD14381.1"/>
    </source>
</evidence>
<dbReference type="AlphaFoldDB" id="A0A1F5A765"/>
<evidence type="ECO:0000313" key="6">
    <source>
        <dbReference type="Proteomes" id="UP000177701"/>
    </source>
</evidence>
<dbReference type="InterPro" id="IPR017896">
    <property type="entry name" value="4Fe4S_Fe-S-bd"/>
</dbReference>
<accession>A0A1F5A765</accession>
<reference evidence="5 6" key="1">
    <citation type="journal article" date="2016" name="Nat. Commun.">
        <title>Thousands of microbial genomes shed light on interconnected biogeochemical processes in an aquifer system.</title>
        <authorList>
            <person name="Anantharaman K."/>
            <person name="Brown C.T."/>
            <person name="Hug L.A."/>
            <person name="Sharon I."/>
            <person name="Castelle C.J."/>
            <person name="Probst A.J."/>
            <person name="Thomas B.C."/>
            <person name="Singh A."/>
            <person name="Wilkins M.J."/>
            <person name="Karaoz U."/>
            <person name="Brodie E.L."/>
            <person name="Williams K.H."/>
            <person name="Hubbard S.S."/>
            <person name="Banfield J.F."/>
        </authorList>
    </citation>
    <scope>NUCLEOTIDE SEQUENCE [LARGE SCALE GENOMIC DNA]</scope>
</reference>
<feature type="domain" description="4Fe-4S ferredoxin-type" evidence="4">
    <location>
        <begin position="59"/>
        <end position="88"/>
    </location>
</feature>
<dbReference type="Gene3D" id="3.30.70.20">
    <property type="match status" value="1"/>
</dbReference>
<sequence length="165" mass="18139">MLERTGIPTDDDLEKIIPGKKRLARGPVVIIECFQKIPCDPCAISCKFGAIKPFKDINDLPQVDFTKCTGCGICISSCPGLAIFVIDMNYSEGKALIKLPYEMLPLPEKGEVVYALDRAGGKLGKAKVAKVLKIKNKTNIISLEVPKSMAMKVRSIKVEDKNNER</sequence>
<comment type="caution">
    <text evidence="5">The sequence shown here is derived from an EMBL/GenBank/DDBJ whole genome shotgun (WGS) entry which is preliminary data.</text>
</comment>
<dbReference type="GO" id="GO:0046872">
    <property type="term" value="F:metal ion binding"/>
    <property type="evidence" value="ECO:0007669"/>
    <property type="project" value="UniProtKB-KW"/>
</dbReference>
<dbReference type="PROSITE" id="PS51379">
    <property type="entry name" value="4FE4S_FER_2"/>
    <property type="match status" value="1"/>
</dbReference>
<dbReference type="EMBL" id="MEYH01000086">
    <property type="protein sequence ID" value="OGD14381.1"/>
    <property type="molecule type" value="Genomic_DNA"/>
</dbReference>
<dbReference type="Proteomes" id="UP000177701">
    <property type="component" value="Unassembled WGS sequence"/>
</dbReference>
<keyword evidence="2" id="KW-0408">Iron</keyword>
<organism evidence="5 6">
    <name type="scientific">Candidatus Sediminicultor quintus</name>
    <dbReference type="NCBI Taxonomy" id="1797291"/>
    <lineage>
        <taxon>Bacteria</taxon>
        <taxon>Pseudomonadati</taxon>
        <taxon>Atribacterota</taxon>
        <taxon>Candidatus Phoenicimicrobiia</taxon>
        <taxon>Candidatus Pheonicimicrobiales</taxon>
        <taxon>Candidatus Phoenicimicrobiaceae</taxon>
        <taxon>Candidatus Sediminicultor</taxon>
    </lineage>
</organism>
<dbReference type="SUPFAM" id="SSF54862">
    <property type="entry name" value="4Fe-4S ferredoxins"/>
    <property type="match status" value="1"/>
</dbReference>
<proteinExistence type="predicted"/>